<dbReference type="InterPro" id="IPR002347">
    <property type="entry name" value="SDR_fam"/>
</dbReference>
<protein>
    <submittedName>
        <fullName evidence="1">Uncharacterized protein</fullName>
    </submittedName>
</protein>
<sequence>MPTSPTVTLTGRVAIVTSPARIVKKTVEKLKVEKIEIVGISPLVIGMCDENDITLQRYAAVMDTNVRAPIILVQAALPHIPSGGHIINIFSFATRIVNISPGIPPMSLRSWPSWRARESMGDGEH</sequence>
<keyword evidence="2" id="KW-1185">Reference proteome</keyword>
<name>A0AA40ANI1_9PEZI</name>
<dbReference type="InterPro" id="IPR036291">
    <property type="entry name" value="NAD(P)-bd_dom_sf"/>
</dbReference>
<dbReference type="AlphaFoldDB" id="A0AA40ANI1"/>
<dbReference type="Gene3D" id="3.40.50.720">
    <property type="entry name" value="NAD(P)-binding Rossmann-like Domain"/>
    <property type="match status" value="1"/>
</dbReference>
<dbReference type="EMBL" id="JAUKUA010000003">
    <property type="protein sequence ID" value="KAK0719101.1"/>
    <property type="molecule type" value="Genomic_DNA"/>
</dbReference>
<gene>
    <name evidence="1" type="ORF">B0H67DRAFT_642487</name>
</gene>
<proteinExistence type="predicted"/>
<accession>A0AA40ANI1</accession>
<evidence type="ECO:0000313" key="1">
    <source>
        <dbReference type="EMBL" id="KAK0719101.1"/>
    </source>
</evidence>
<reference evidence="1" key="1">
    <citation type="submission" date="2023-06" db="EMBL/GenBank/DDBJ databases">
        <title>Genome-scale phylogeny and comparative genomics of the fungal order Sordariales.</title>
        <authorList>
            <consortium name="Lawrence Berkeley National Laboratory"/>
            <person name="Hensen N."/>
            <person name="Bonometti L."/>
            <person name="Westerberg I."/>
            <person name="Brannstrom I.O."/>
            <person name="Guillou S."/>
            <person name="Cros-Aarteil S."/>
            <person name="Calhoun S."/>
            <person name="Haridas S."/>
            <person name="Kuo A."/>
            <person name="Mondo S."/>
            <person name="Pangilinan J."/>
            <person name="Riley R."/>
            <person name="Labutti K."/>
            <person name="Andreopoulos B."/>
            <person name="Lipzen A."/>
            <person name="Chen C."/>
            <person name="Yanf M."/>
            <person name="Daum C."/>
            <person name="Ng V."/>
            <person name="Clum A."/>
            <person name="Steindorff A."/>
            <person name="Ohm R."/>
            <person name="Martin F."/>
            <person name="Silar P."/>
            <person name="Natvig D."/>
            <person name="Lalanne C."/>
            <person name="Gautier V."/>
            <person name="Ament-Velasquez S.L."/>
            <person name="Kruys A."/>
            <person name="Hutchinson M.I."/>
            <person name="Powell A.J."/>
            <person name="Barry K."/>
            <person name="Miller A.N."/>
            <person name="Grigoriev I.V."/>
            <person name="Debuchy R."/>
            <person name="Gladieux P."/>
            <person name="Thoren M.H."/>
            <person name="Johannesson H."/>
        </authorList>
    </citation>
    <scope>NUCLEOTIDE SEQUENCE</scope>
    <source>
        <strain evidence="1">SMH4607-1</strain>
    </source>
</reference>
<comment type="caution">
    <text evidence="1">The sequence shown here is derived from an EMBL/GenBank/DDBJ whole genome shotgun (WGS) entry which is preliminary data.</text>
</comment>
<dbReference type="SUPFAM" id="SSF51735">
    <property type="entry name" value="NAD(P)-binding Rossmann-fold domains"/>
    <property type="match status" value="1"/>
</dbReference>
<organism evidence="1 2">
    <name type="scientific">Lasiosphaeris hirsuta</name>
    <dbReference type="NCBI Taxonomy" id="260670"/>
    <lineage>
        <taxon>Eukaryota</taxon>
        <taxon>Fungi</taxon>
        <taxon>Dikarya</taxon>
        <taxon>Ascomycota</taxon>
        <taxon>Pezizomycotina</taxon>
        <taxon>Sordariomycetes</taxon>
        <taxon>Sordariomycetidae</taxon>
        <taxon>Sordariales</taxon>
        <taxon>Lasiosphaeriaceae</taxon>
        <taxon>Lasiosphaeris</taxon>
    </lineage>
</organism>
<evidence type="ECO:0000313" key="2">
    <source>
        <dbReference type="Proteomes" id="UP001172102"/>
    </source>
</evidence>
<dbReference type="Pfam" id="PF00106">
    <property type="entry name" value="adh_short"/>
    <property type="match status" value="1"/>
</dbReference>
<dbReference type="Proteomes" id="UP001172102">
    <property type="component" value="Unassembled WGS sequence"/>
</dbReference>